<accession>A0A198GC60</accession>
<evidence type="ECO:0000256" key="3">
    <source>
        <dbReference type="ARBA" id="ARBA00022475"/>
    </source>
</evidence>
<dbReference type="PANTHER" id="PTHR23521">
    <property type="entry name" value="TRANSPORTER MFS SUPERFAMILY"/>
    <property type="match status" value="1"/>
</dbReference>
<feature type="transmembrane region" description="Helical" evidence="7">
    <location>
        <begin position="79"/>
        <end position="102"/>
    </location>
</feature>
<evidence type="ECO:0000313" key="9">
    <source>
        <dbReference type="EMBL" id="OAT35022.1"/>
    </source>
</evidence>
<dbReference type="EMBL" id="LXEN01000033">
    <property type="protein sequence ID" value="OAT35022.1"/>
    <property type="molecule type" value="Genomic_DNA"/>
</dbReference>
<proteinExistence type="predicted"/>
<dbReference type="GO" id="GO:0005886">
    <property type="term" value="C:plasma membrane"/>
    <property type="evidence" value="ECO:0007669"/>
    <property type="project" value="UniProtKB-SubCell"/>
</dbReference>
<dbReference type="RefSeq" id="WP_066747304.1">
    <property type="nucleotide sequence ID" value="NZ_LXEN01000033.1"/>
</dbReference>
<keyword evidence="5 7" id="KW-1133">Transmembrane helix</keyword>
<evidence type="ECO:0000256" key="2">
    <source>
        <dbReference type="ARBA" id="ARBA00022448"/>
    </source>
</evidence>
<dbReference type="GO" id="GO:0022857">
    <property type="term" value="F:transmembrane transporter activity"/>
    <property type="evidence" value="ECO:0007669"/>
    <property type="project" value="InterPro"/>
</dbReference>
<dbReference type="Proteomes" id="UP000094023">
    <property type="component" value="Unassembled WGS sequence"/>
</dbReference>
<feature type="transmembrane region" description="Helical" evidence="7">
    <location>
        <begin position="139"/>
        <end position="159"/>
    </location>
</feature>
<evidence type="ECO:0000256" key="7">
    <source>
        <dbReference type="SAM" id="Phobius"/>
    </source>
</evidence>
<dbReference type="PROSITE" id="PS50850">
    <property type="entry name" value="MFS"/>
    <property type="match status" value="1"/>
</dbReference>
<dbReference type="InterPro" id="IPR036259">
    <property type="entry name" value="MFS_trans_sf"/>
</dbReference>
<evidence type="ECO:0000256" key="1">
    <source>
        <dbReference type="ARBA" id="ARBA00004651"/>
    </source>
</evidence>
<keyword evidence="2" id="KW-0813">Transport</keyword>
<evidence type="ECO:0000256" key="6">
    <source>
        <dbReference type="ARBA" id="ARBA00023136"/>
    </source>
</evidence>
<keyword evidence="6 7" id="KW-0472">Membrane</keyword>
<evidence type="ECO:0000313" key="10">
    <source>
        <dbReference type="Proteomes" id="UP000094023"/>
    </source>
</evidence>
<dbReference type="Gene3D" id="1.20.1250.20">
    <property type="entry name" value="MFS general substrate transporter like domains"/>
    <property type="match status" value="2"/>
</dbReference>
<comment type="subcellular location">
    <subcellularLocation>
        <location evidence="1">Cell membrane</location>
        <topology evidence="1">Multi-pass membrane protein</topology>
    </subcellularLocation>
</comment>
<dbReference type="Pfam" id="PF07690">
    <property type="entry name" value="MFS_1"/>
    <property type="match status" value="1"/>
</dbReference>
<sequence>MKQNTTLVRKGDSTLVPVAGLTIFAIASGYLMSLIPLSMDSFGIDTFYASWLASIYFIGLLMGSVMIEPIIARIGHRLSFVVFLLLLALTVSILPLMPYLSVWMVSRFIGGMAVAGIFVVVESWLLIGDNPKERAKRLGFYMTSLYGGTTLGQLAIGAIGTQGAIPFSVVFVLLLIAVMPPLFFKNGQPQGHVHKSLSLKQMNRLNKAALVGCMVSGVVMGSIYGMMPLALNQGQFTTDQIGVLMAAIILGGMIVQPIISKLSVVMSKTLLLAMMCLLGVFAMGITYLSNDYMVLIVALALLGMSSFALYPIAITLACDHVNASYIVAITQVMLLSYSVGSAVGPLGAGMFMSQENNGIMNFFFVVLLVTAIYMLFASLRRKSHIVLN</sequence>
<evidence type="ECO:0000259" key="8">
    <source>
        <dbReference type="PROSITE" id="PS50850"/>
    </source>
</evidence>
<comment type="caution">
    <text evidence="9">The sequence shown here is derived from an EMBL/GenBank/DDBJ whole genome shotgun (WGS) entry which is preliminary data.</text>
</comment>
<evidence type="ECO:0000256" key="4">
    <source>
        <dbReference type="ARBA" id="ARBA00022692"/>
    </source>
</evidence>
<dbReference type="CDD" id="cd17477">
    <property type="entry name" value="MFS_YcaD_like"/>
    <property type="match status" value="1"/>
</dbReference>
<feature type="transmembrane region" description="Helical" evidence="7">
    <location>
        <begin position="271"/>
        <end position="288"/>
    </location>
</feature>
<dbReference type="PATRIC" id="fig|1354337.4.peg.781"/>
<dbReference type="AlphaFoldDB" id="A0A198GC60"/>
<feature type="transmembrane region" description="Helical" evidence="7">
    <location>
        <begin position="294"/>
        <end position="318"/>
    </location>
</feature>
<gene>
    <name evidence="9" type="ORF">M983_0766</name>
</gene>
<reference evidence="9 10" key="1">
    <citation type="submission" date="2016-04" db="EMBL/GenBank/DDBJ databases">
        <title>ATOL: Assembling a taxonomically balanced genome-scale reconstruction of the evolutionary history of the Enterobacteriaceae.</title>
        <authorList>
            <person name="Plunkett G.III."/>
            <person name="Neeno-Eckwall E.C."/>
            <person name="Glasner J.D."/>
            <person name="Perna N.T."/>
        </authorList>
    </citation>
    <scope>NUCLEOTIDE SEQUENCE [LARGE SCALE GENOMIC DNA]</scope>
    <source>
        <strain evidence="9 10">ATCC 19692</strain>
    </source>
</reference>
<feature type="domain" description="Major facilitator superfamily (MFS) profile" evidence="8">
    <location>
        <begin position="13"/>
        <end position="382"/>
    </location>
</feature>
<keyword evidence="10" id="KW-1185">Reference proteome</keyword>
<dbReference type="STRING" id="1354337.M983_0766"/>
<name>A0A198GC60_9GAMM</name>
<feature type="transmembrane region" description="Helical" evidence="7">
    <location>
        <begin position="359"/>
        <end position="379"/>
    </location>
</feature>
<evidence type="ECO:0000256" key="5">
    <source>
        <dbReference type="ARBA" id="ARBA00022989"/>
    </source>
</evidence>
<dbReference type="OrthoDB" id="9810614at2"/>
<keyword evidence="4 7" id="KW-0812">Transmembrane</keyword>
<dbReference type="PANTHER" id="PTHR23521:SF2">
    <property type="entry name" value="TRANSPORTER MFS SUPERFAMILY"/>
    <property type="match status" value="1"/>
</dbReference>
<feature type="transmembrane region" description="Helical" evidence="7">
    <location>
        <begin position="241"/>
        <end position="259"/>
    </location>
</feature>
<organism evidence="9 10">
    <name type="scientific">Proteus myxofaciens ATCC 19692</name>
    <dbReference type="NCBI Taxonomy" id="1354337"/>
    <lineage>
        <taxon>Bacteria</taxon>
        <taxon>Pseudomonadati</taxon>
        <taxon>Pseudomonadota</taxon>
        <taxon>Gammaproteobacteria</taxon>
        <taxon>Enterobacterales</taxon>
        <taxon>Morganellaceae</taxon>
        <taxon>Proteus</taxon>
    </lineage>
</organism>
<dbReference type="SUPFAM" id="SSF103473">
    <property type="entry name" value="MFS general substrate transporter"/>
    <property type="match status" value="1"/>
</dbReference>
<feature type="transmembrane region" description="Helical" evidence="7">
    <location>
        <begin position="165"/>
        <end position="184"/>
    </location>
</feature>
<protein>
    <submittedName>
        <fullName evidence="9">Major facilitator superfamily permease</fullName>
    </submittedName>
</protein>
<keyword evidence="3" id="KW-1003">Cell membrane</keyword>
<dbReference type="InterPro" id="IPR020846">
    <property type="entry name" value="MFS_dom"/>
</dbReference>
<feature type="transmembrane region" description="Helical" evidence="7">
    <location>
        <begin position="47"/>
        <end position="67"/>
    </location>
</feature>
<feature type="transmembrane region" description="Helical" evidence="7">
    <location>
        <begin position="108"/>
        <end position="127"/>
    </location>
</feature>
<dbReference type="InterPro" id="IPR047200">
    <property type="entry name" value="MFS_YcaD-like"/>
</dbReference>
<feature type="transmembrane region" description="Helical" evidence="7">
    <location>
        <begin position="205"/>
        <end position="229"/>
    </location>
</feature>
<feature type="transmembrane region" description="Helical" evidence="7">
    <location>
        <begin position="12"/>
        <end position="35"/>
    </location>
</feature>
<dbReference type="InterPro" id="IPR011701">
    <property type="entry name" value="MFS"/>
</dbReference>
<feature type="transmembrane region" description="Helical" evidence="7">
    <location>
        <begin position="325"/>
        <end position="347"/>
    </location>
</feature>